<evidence type="ECO:0000256" key="3">
    <source>
        <dbReference type="ARBA" id="ARBA00022989"/>
    </source>
</evidence>
<reference evidence="8" key="2">
    <citation type="submission" date="2025-08" db="UniProtKB">
        <authorList>
            <consortium name="RefSeq"/>
        </authorList>
    </citation>
    <scope>IDENTIFICATION</scope>
    <source>
        <tissue evidence="8">Young leaves</tissue>
    </source>
</reference>
<evidence type="ECO:0000256" key="1">
    <source>
        <dbReference type="ARBA" id="ARBA00004167"/>
    </source>
</evidence>
<evidence type="ECO:0000256" key="4">
    <source>
        <dbReference type="ARBA" id="ARBA00023136"/>
    </source>
</evidence>
<keyword evidence="2 5" id="KW-0812">Transmembrane</keyword>
<sequence>MSSAFQSPVPTQTRYHPHRSRFRTSWVRERLTTRFAMGVCSVLLSLLLSAGVIVFILWLSLRPHRPRFHLSSFSAPAIAQPPPALLNSPISFNVTDRNPNRNVGIYYDVVYGSVFYKDQLVGSGPVLNPFYQPPKNTTLVLGDLTGTAAAAGDKLAAQLADDAAAGRVEFRFELKSGIRFKVKIWDTHHHTLHVQCDVVVGPDGSLLAEYRDKRCSIYF</sequence>
<dbReference type="AlphaFoldDB" id="A0A8B7CQR1"/>
<gene>
    <name evidence="8" type="primary">LOC103717700</name>
</gene>
<keyword evidence="4 5" id="KW-0472">Membrane</keyword>
<dbReference type="KEGG" id="pda:103717700"/>
<dbReference type="InterPro" id="IPR004864">
    <property type="entry name" value="LEA_2"/>
</dbReference>
<dbReference type="GO" id="GO:0009506">
    <property type="term" value="C:plasmodesma"/>
    <property type="evidence" value="ECO:0007669"/>
    <property type="project" value="TreeGrafter"/>
</dbReference>
<evidence type="ECO:0000256" key="5">
    <source>
        <dbReference type="SAM" id="Phobius"/>
    </source>
</evidence>
<protein>
    <submittedName>
        <fullName evidence="8">NDR1/HIN1-like protein 2</fullName>
    </submittedName>
</protein>
<evidence type="ECO:0000259" key="6">
    <source>
        <dbReference type="Pfam" id="PF03168"/>
    </source>
</evidence>
<evidence type="ECO:0000313" key="8">
    <source>
        <dbReference type="RefSeq" id="XP_008804402.3"/>
    </source>
</evidence>
<dbReference type="GO" id="GO:0098542">
    <property type="term" value="P:defense response to other organism"/>
    <property type="evidence" value="ECO:0007669"/>
    <property type="project" value="InterPro"/>
</dbReference>
<feature type="domain" description="Late embryogenesis abundant protein LEA-2 subgroup" evidence="6">
    <location>
        <begin position="97"/>
        <end position="196"/>
    </location>
</feature>
<keyword evidence="7" id="KW-1185">Reference proteome</keyword>
<proteinExistence type="predicted"/>
<comment type="subcellular location">
    <subcellularLocation>
        <location evidence="1">Membrane</location>
        <topology evidence="1">Single-pass membrane protein</topology>
    </subcellularLocation>
</comment>
<dbReference type="GeneID" id="103717700"/>
<name>A0A8B7CQR1_PHODC</name>
<dbReference type="RefSeq" id="XP_008804402.3">
    <property type="nucleotide sequence ID" value="XM_008806180.3"/>
</dbReference>
<reference evidence="7" key="1">
    <citation type="journal article" date="2019" name="Nat. Commun.">
        <title>Genome-wide association mapping of date palm fruit traits.</title>
        <authorList>
            <person name="Hazzouri K.M."/>
            <person name="Gros-Balthazard M."/>
            <person name="Flowers J.M."/>
            <person name="Copetti D."/>
            <person name="Lemansour A."/>
            <person name="Lebrun M."/>
            <person name="Masmoudi K."/>
            <person name="Ferrand S."/>
            <person name="Dhar M.I."/>
            <person name="Fresquez Z.A."/>
            <person name="Rosas U."/>
            <person name="Zhang J."/>
            <person name="Talag J."/>
            <person name="Lee S."/>
            <person name="Kudrna D."/>
            <person name="Powell R.F."/>
            <person name="Leitch I.J."/>
            <person name="Krueger R.R."/>
            <person name="Wing R.A."/>
            <person name="Amiri K.M.A."/>
            <person name="Purugganan M.D."/>
        </authorList>
    </citation>
    <scope>NUCLEOTIDE SEQUENCE [LARGE SCALE GENOMIC DNA]</scope>
    <source>
        <strain evidence="7">cv. Khalas</strain>
    </source>
</reference>
<evidence type="ECO:0000313" key="7">
    <source>
        <dbReference type="Proteomes" id="UP000228380"/>
    </source>
</evidence>
<dbReference type="InterPro" id="IPR044839">
    <property type="entry name" value="NDR1-like"/>
</dbReference>
<organism evidence="7 8">
    <name type="scientific">Phoenix dactylifera</name>
    <name type="common">Date palm</name>
    <dbReference type="NCBI Taxonomy" id="42345"/>
    <lineage>
        <taxon>Eukaryota</taxon>
        <taxon>Viridiplantae</taxon>
        <taxon>Streptophyta</taxon>
        <taxon>Embryophyta</taxon>
        <taxon>Tracheophyta</taxon>
        <taxon>Spermatophyta</taxon>
        <taxon>Magnoliopsida</taxon>
        <taxon>Liliopsida</taxon>
        <taxon>Arecaceae</taxon>
        <taxon>Coryphoideae</taxon>
        <taxon>Phoeniceae</taxon>
        <taxon>Phoenix</taxon>
    </lineage>
</organism>
<dbReference type="PANTHER" id="PTHR31415:SF177">
    <property type="entry name" value="OS11G0587400 PROTEIN"/>
    <property type="match status" value="1"/>
</dbReference>
<evidence type="ECO:0000256" key="2">
    <source>
        <dbReference type="ARBA" id="ARBA00022692"/>
    </source>
</evidence>
<dbReference type="PANTHER" id="PTHR31415">
    <property type="entry name" value="OS05G0367900 PROTEIN"/>
    <property type="match status" value="1"/>
</dbReference>
<dbReference type="Pfam" id="PF03168">
    <property type="entry name" value="LEA_2"/>
    <property type="match status" value="1"/>
</dbReference>
<accession>A0A8B7CQR1</accession>
<dbReference type="OrthoDB" id="779224at2759"/>
<dbReference type="GO" id="GO:0005886">
    <property type="term" value="C:plasma membrane"/>
    <property type="evidence" value="ECO:0007669"/>
    <property type="project" value="TreeGrafter"/>
</dbReference>
<feature type="transmembrane region" description="Helical" evidence="5">
    <location>
        <begin position="35"/>
        <end position="59"/>
    </location>
</feature>
<dbReference type="Proteomes" id="UP000228380">
    <property type="component" value="Chromosome 4"/>
</dbReference>
<keyword evidence="3 5" id="KW-1133">Transmembrane helix</keyword>